<dbReference type="EMBL" id="JAGKQM010000003">
    <property type="protein sequence ID" value="KAH0931146.1"/>
    <property type="molecule type" value="Genomic_DNA"/>
</dbReference>
<dbReference type="EMBL" id="JAGKQM010000007">
    <property type="protein sequence ID" value="KAH0918033.1"/>
    <property type="molecule type" value="Genomic_DNA"/>
</dbReference>
<dbReference type="Proteomes" id="UP000824890">
    <property type="component" value="Unassembled WGS sequence"/>
</dbReference>
<keyword evidence="3" id="KW-1185">Reference proteome</keyword>
<organism evidence="1 3">
    <name type="scientific">Brassica napus</name>
    <name type="common">Rape</name>
    <dbReference type="NCBI Taxonomy" id="3708"/>
    <lineage>
        <taxon>Eukaryota</taxon>
        <taxon>Viridiplantae</taxon>
        <taxon>Streptophyta</taxon>
        <taxon>Embryophyta</taxon>
        <taxon>Tracheophyta</taxon>
        <taxon>Spermatophyta</taxon>
        <taxon>Magnoliopsida</taxon>
        <taxon>eudicotyledons</taxon>
        <taxon>Gunneridae</taxon>
        <taxon>Pentapetalae</taxon>
        <taxon>rosids</taxon>
        <taxon>malvids</taxon>
        <taxon>Brassicales</taxon>
        <taxon>Brassicaceae</taxon>
        <taxon>Brassiceae</taxon>
        <taxon>Brassica</taxon>
    </lineage>
</organism>
<comment type="caution">
    <text evidence="1">The sequence shown here is derived from an EMBL/GenBank/DDBJ whole genome shotgun (WGS) entry which is preliminary data.</text>
</comment>
<reference evidence="1 3" key="1">
    <citation type="submission" date="2021-05" db="EMBL/GenBank/DDBJ databases">
        <title>Genome Assembly of Synthetic Allotetraploid Brassica napus Reveals Homoeologous Exchanges between Subgenomes.</title>
        <authorList>
            <person name="Davis J.T."/>
        </authorList>
    </citation>
    <scope>NUCLEOTIDE SEQUENCE [LARGE SCALE GENOMIC DNA]</scope>
    <source>
        <strain evidence="3">cv. Da-Ae</strain>
        <tissue evidence="1">Seedling</tissue>
    </source>
</reference>
<gene>
    <name evidence="2" type="ORF">HID58_008263</name>
    <name evidence="1" type="ORF">HID58_025693</name>
</gene>
<name>A0ABQ8CLW8_BRANA</name>
<evidence type="ECO:0000313" key="3">
    <source>
        <dbReference type="Proteomes" id="UP000824890"/>
    </source>
</evidence>
<proteinExistence type="predicted"/>
<sequence>MARAGTVGHMKLVNEQTLIEHPILDEVEIATTLHILVHVQSHDGKLYLWDQAATDFCKKFNSYENTLTVLLVTTVNTKRLGGYHFSL</sequence>
<protein>
    <submittedName>
        <fullName evidence="1">Uncharacterized protein</fullName>
    </submittedName>
</protein>
<accession>A0ABQ8CLW8</accession>
<evidence type="ECO:0000313" key="2">
    <source>
        <dbReference type="EMBL" id="KAH0931146.1"/>
    </source>
</evidence>
<evidence type="ECO:0000313" key="1">
    <source>
        <dbReference type="EMBL" id="KAH0918033.1"/>
    </source>
</evidence>